<dbReference type="EMBL" id="CAICTM010002984">
    <property type="protein sequence ID" value="CAB9530682.1"/>
    <property type="molecule type" value="Genomic_DNA"/>
</dbReference>
<evidence type="ECO:0000313" key="3">
    <source>
        <dbReference type="Proteomes" id="UP001153069"/>
    </source>
</evidence>
<keyword evidence="3" id="KW-1185">Reference proteome</keyword>
<organism evidence="2 3">
    <name type="scientific">Seminavis robusta</name>
    <dbReference type="NCBI Taxonomy" id="568900"/>
    <lineage>
        <taxon>Eukaryota</taxon>
        <taxon>Sar</taxon>
        <taxon>Stramenopiles</taxon>
        <taxon>Ochrophyta</taxon>
        <taxon>Bacillariophyta</taxon>
        <taxon>Bacillariophyceae</taxon>
        <taxon>Bacillariophycidae</taxon>
        <taxon>Naviculales</taxon>
        <taxon>Naviculaceae</taxon>
        <taxon>Seminavis</taxon>
    </lineage>
</organism>
<feature type="region of interest" description="Disordered" evidence="1">
    <location>
        <begin position="130"/>
        <end position="151"/>
    </location>
</feature>
<dbReference type="Proteomes" id="UP001153069">
    <property type="component" value="Unassembled WGS sequence"/>
</dbReference>
<reference evidence="2" key="1">
    <citation type="submission" date="2020-06" db="EMBL/GenBank/DDBJ databases">
        <authorList>
            <consortium name="Plant Systems Biology data submission"/>
        </authorList>
    </citation>
    <scope>NUCLEOTIDE SEQUENCE</scope>
    <source>
        <strain evidence="2">D6</strain>
    </source>
</reference>
<name>A0A9N8HYS7_9STRA</name>
<feature type="compositionally biased region" description="Basic and acidic residues" evidence="1">
    <location>
        <begin position="139"/>
        <end position="151"/>
    </location>
</feature>
<evidence type="ECO:0000313" key="2">
    <source>
        <dbReference type="EMBL" id="CAB9530682.1"/>
    </source>
</evidence>
<gene>
    <name evidence="2" type="ORF">SEMRO_2986_G341660.1</name>
</gene>
<protein>
    <submittedName>
        <fullName evidence="2">Uncharacterized protein</fullName>
    </submittedName>
</protein>
<proteinExistence type="predicted"/>
<accession>A0A9N8HYS7</accession>
<evidence type="ECO:0000256" key="1">
    <source>
        <dbReference type="SAM" id="MobiDB-lite"/>
    </source>
</evidence>
<dbReference type="AlphaFoldDB" id="A0A9N8HYS7"/>
<sequence length="488" mass="54579">MSGLPSSLPLIPLVANRHEAPMAPRAPQRVAAQKKRVVTCRKVRQTGEWNKLLKEIYSALHHSQSSAEEENLTLRKYCLSSDSEVGGLSEYKRIAAVWKELKLDEFLMGSTDPTDAMILATINSRFPLTEEGENATSDKAGRSRNDKNKMRSSSEWKELLSDLYLFLSSAKAANGKESIRSYCRKVLKSEKQHQRISDVWKELGFDGALINNVSPGDDQLKAKKLDAKYPTDTTTEQQQGSLRRDLRPRSNSYFDVNEEAIICEAVAGFARAGYPLEKADLKKMADAFLQAEQLGEGQNSSDGISYDTVERLYKQGGLKTKTNVNPIDPKRAAQAEPQILNAMYHQLDAMIKMAHEVDPITWPEDRYANIPPSRIYNTDEQGPNPTALRNPVLIPREMLQRGRLFQNTREGDGKMHFHYSVANIVRADGAQHHPDQHVEGAPAPYILLSDAGSAHELDKMSKADRDKALSNQTEDDAIEFNPTVLDAC</sequence>
<comment type="caution">
    <text evidence="2">The sequence shown here is derived from an EMBL/GenBank/DDBJ whole genome shotgun (WGS) entry which is preliminary data.</text>
</comment>